<dbReference type="EMBL" id="BARW01012980">
    <property type="protein sequence ID" value="GAI74841.1"/>
    <property type="molecule type" value="Genomic_DNA"/>
</dbReference>
<dbReference type="Gene3D" id="3.40.50.300">
    <property type="entry name" value="P-loop containing nucleotide triphosphate hydrolases"/>
    <property type="match status" value="1"/>
</dbReference>
<accession>X1S6U4</accession>
<comment type="caution">
    <text evidence="1">The sequence shown here is derived from an EMBL/GenBank/DDBJ whole genome shotgun (WGS) entry which is preliminary data.</text>
</comment>
<dbReference type="Pfam" id="PF13469">
    <property type="entry name" value="Sulfotransfer_3"/>
    <property type="match status" value="1"/>
</dbReference>
<protein>
    <recommendedName>
        <fullName evidence="2">Sulfotransferase domain-containing protein</fullName>
    </recommendedName>
</protein>
<name>X1S6U4_9ZZZZ</name>
<dbReference type="AlphaFoldDB" id="X1S6U4"/>
<evidence type="ECO:0000313" key="1">
    <source>
        <dbReference type="EMBL" id="GAI74841.1"/>
    </source>
</evidence>
<sequence length="132" mass="15927">MLNEHKDILLVNEMFWFNLMRREMKKAYSNKEKACLVYKKLAGIRNNKKLKSKKVFNEIYKRSKNADEFYIVMMEYLAKYFGKKRWGEKNILIFEDILKNTLNQFPNAKIIYLMRDPRAVINSLNKSLNIFS</sequence>
<dbReference type="InterPro" id="IPR027417">
    <property type="entry name" value="P-loop_NTPase"/>
</dbReference>
<evidence type="ECO:0008006" key="2">
    <source>
        <dbReference type="Google" id="ProtNLM"/>
    </source>
</evidence>
<gene>
    <name evidence="1" type="ORF">S12H4_24095</name>
</gene>
<organism evidence="1">
    <name type="scientific">marine sediment metagenome</name>
    <dbReference type="NCBI Taxonomy" id="412755"/>
    <lineage>
        <taxon>unclassified sequences</taxon>
        <taxon>metagenomes</taxon>
        <taxon>ecological metagenomes</taxon>
    </lineage>
</organism>
<dbReference type="SUPFAM" id="SSF52540">
    <property type="entry name" value="P-loop containing nucleoside triphosphate hydrolases"/>
    <property type="match status" value="1"/>
</dbReference>
<reference evidence="1" key="1">
    <citation type="journal article" date="2014" name="Front. Microbiol.">
        <title>High frequency of phylogenetically diverse reductive dehalogenase-homologous genes in deep subseafloor sedimentary metagenomes.</title>
        <authorList>
            <person name="Kawai M."/>
            <person name="Futagami T."/>
            <person name="Toyoda A."/>
            <person name="Takaki Y."/>
            <person name="Nishi S."/>
            <person name="Hori S."/>
            <person name="Arai W."/>
            <person name="Tsubouchi T."/>
            <person name="Morono Y."/>
            <person name="Uchiyama I."/>
            <person name="Ito T."/>
            <person name="Fujiyama A."/>
            <person name="Inagaki F."/>
            <person name="Takami H."/>
        </authorList>
    </citation>
    <scope>NUCLEOTIDE SEQUENCE</scope>
    <source>
        <strain evidence="1">Expedition CK06-06</strain>
    </source>
</reference>
<proteinExistence type="predicted"/>